<dbReference type="EMBL" id="BMCS01000003">
    <property type="protein sequence ID" value="GGF38807.1"/>
    <property type="molecule type" value="Genomic_DNA"/>
</dbReference>
<sequence>MTEPISLTLKDAAALVGATPRHLLDEFRSSRILLKNKNRSGTKPAYVVEYAELKRWVADLPDAVPNQRAS</sequence>
<accession>A0ABQ1V6E7</accession>
<evidence type="ECO:0000313" key="2">
    <source>
        <dbReference type="Proteomes" id="UP000632454"/>
    </source>
</evidence>
<keyword evidence="2" id="KW-1185">Reference proteome</keyword>
<evidence type="ECO:0008006" key="3">
    <source>
        <dbReference type="Google" id="ProtNLM"/>
    </source>
</evidence>
<name>A0ABQ1V6E7_9NOCA</name>
<proteinExistence type="predicted"/>
<evidence type="ECO:0000313" key="1">
    <source>
        <dbReference type="EMBL" id="GGF38807.1"/>
    </source>
</evidence>
<reference evidence="2" key="1">
    <citation type="journal article" date="2019" name="Int. J. Syst. Evol. Microbiol.">
        <title>The Global Catalogue of Microorganisms (GCM) 10K type strain sequencing project: providing services to taxonomists for standard genome sequencing and annotation.</title>
        <authorList>
            <consortium name="The Broad Institute Genomics Platform"/>
            <consortium name="The Broad Institute Genome Sequencing Center for Infectious Disease"/>
            <person name="Wu L."/>
            <person name="Ma J."/>
        </authorList>
    </citation>
    <scope>NUCLEOTIDE SEQUENCE [LARGE SCALE GENOMIC DNA]</scope>
    <source>
        <strain evidence="2">CCM 7855</strain>
    </source>
</reference>
<dbReference type="Proteomes" id="UP000632454">
    <property type="component" value="Unassembled WGS sequence"/>
</dbReference>
<gene>
    <name evidence="1" type="ORF">GCM10007298_38140</name>
</gene>
<comment type="caution">
    <text evidence="1">The sequence shown here is derived from an EMBL/GenBank/DDBJ whole genome shotgun (WGS) entry which is preliminary data.</text>
</comment>
<organism evidence="1 2">
    <name type="scientific">Williamsia phyllosphaerae</name>
    <dbReference type="NCBI Taxonomy" id="885042"/>
    <lineage>
        <taxon>Bacteria</taxon>
        <taxon>Bacillati</taxon>
        <taxon>Actinomycetota</taxon>
        <taxon>Actinomycetes</taxon>
        <taxon>Mycobacteriales</taxon>
        <taxon>Nocardiaceae</taxon>
        <taxon>Williamsia</taxon>
    </lineage>
</organism>
<protein>
    <recommendedName>
        <fullName evidence="3">Helix-turn-helix domain-containing protein</fullName>
    </recommendedName>
</protein>